<reference evidence="1 2" key="1">
    <citation type="submission" date="2023-04" db="EMBL/GenBank/DDBJ databases">
        <title>Spirochaete genome identified in red abalone sample constitutes a novel genus.</title>
        <authorList>
            <person name="Sharma S.P."/>
            <person name="Purcell C.M."/>
            <person name="Hyde J.R."/>
            <person name="Severin A.J."/>
        </authorList>
    </citation>
    <scope>NUCLEOTIDE SEQUENCE [LARGE SCALE GENOMIC DNA]</scope>
    <source>
        <strain evidence="1 2">SP-2023</strain>
    </source>
</reference>
<protein>
    <submittedName>
        <fullName evidence="1">Uncharacterized protein</fullName>
    </submittedName>
</protein>
<dbReference type="RefSeq" id="WP_326928612.1">
    <property type="nucleotide sequence ID" value="NZ_CP123443.1"/>
</dbReference>
<name>A0ABY8MK42_9SPIO</name>
<evidence type="ECO:0000313" key="1">
    <source>
        <dbReference type="EMBL" id="WGK70401.1"/>
    </source>
</evidence>
<organism evidence="1 2">
    <name type="scientific">Candidatus Haliotispira prima</name>
    <dbReference type="NCBI Taxonomy" id="3034016"/>
    <lineage>
        <taxon>Bacteria</taxon>
        <taxon>Pseudomonadati</taxon>
        <taxon>Spirochaetota</taxon>
        <taxon>Spirochaetia</taxon>
        <taxon>Spirochaetales</taxon>
        <taxon>Spirochaetaceae</taxon>
        <taxon>Candidatus Haliotispira</taxon>
    </lineage>
</organism>
<keyword evidence="2" id="KW-1185">Reference proteome</keyword>
<sequence length="269" mass="29395">MAWVSMREGLVQLDNGTQGVRTIGVVVSRETEPAAYAGVKDLPGFYTRKTKADGTPRTVYLSMTDKMTAAAFTEKRTVSVDGQATGFISAIAAVPEILHPSTKYYAHFYEITDATGAAIEKLKFTTEDFPATYPTAKGTYSRFHSQIAAGSSSPSVEYKDSEIYLIPTRYYFIETSGFYLFSIGATITYDLSATSPANRRPFPNITSTFETGLFYDLYNITASGPGTNVNLWDGMMRTFGLNSVIKIDAGFGGNEFAIYANNKAVLVTE</sequence>
<evidence type="ECO:0000313" key="2">
    <source>
        <dbReference type="Proteomes" id="UP001228690"/>
    </source>
</evidence>
<proteinExistence type="predicted"/>
<dbReference type="Proteomes" id="UP001228690">
    <property type="component" value="Chromosome"/>
</dbReference>
<accession>A0ABY8MK42</accession>
<dbReference type="EMBL" id="CP123443">
    <property type="protein sequence ID" value="WGK70401.1"/>
    <property type="molecule type" value="Genomic_DNA"/>
</dbReference>
<gene>
    <name evidence="1" type="ORF">P0082_05935</name>
</gene>